<evidence type="ECO:0000256" key="1">
    <source>
        <dbReference type="ARBA" id="ARBA00023015"/>
    </source>
</evidence>
<dbReference type="InterPro" id="IPR014710">
    <property type="entry name" value="RmlC-like_jellyroll"/>
</dbReference>
<dbReference type="PROSITE" id="PS01124">
    <property type="entry name" value="HTH_ARAC_FAMILY_2"/>
    <property type="match status" value="1"/>
</dbReference>
<dbReference type="SMART" id="SM00342">
    <property type="entry name" value="HTH_ARAC"/>
    <property type="match status" value="1"/>
</dbReference>
<dbReference type="InterPro" id="IPR003313">
    <property type="entry name" value="AraC-bd"/>
</dbReference>
<sequence>MLPTLQEKHTHGTTTFPLQVYSHHDKDGFYSVAQHWHEELEWVYVETGVLELTVRGKSYLLHPGEFCFVNSGELHEIRSTGESFHHAVVFRASFLDFELYDTCQHQFIRPVTSHRLSFPTPAQILPAEAAGAILGHLQGIVRLYHERTPGYPLSIKIHILQVLEQLYRCNALVESAGSAREEENLNKLKNVITYMQQHYTQPLTLQELADLTYLSPTYFCHYFRKETGKSPIGFLNEYRIQQAAQLLTESDLSVSQIAVAVGFDNFSYFIRKFREYKRVSPKEYRKQLCGSR</sequence>
<feature type="domain" description="HTH araC/xylS-type" evidence="4">
    <location>
        <begin position="189"/>
        <end position="287"/>
    </location>
</feature>
<dbReference type="GO" id="GO:0003700">
    <property type="term" value="F:DNA-binding transcription factor activity"/>
    <property type="evidence" value="ECO:0007669"/>
    <property type="project" value="InterPro"/>
</dbReference>
<dbReference type="PANTHER" id="PTHR43280:SF28">
    <property type="entry name" value="HTH-TYPE TRANSCRIPTIONAL ACTIVATOR RHAS"/>
    <property type="match status" value="1"/>
</dbReference>
<dbReference type="Pfam" id="PF02311">
    <property type="entry name" value="AraC_binding"/>
    <property type="match status" value="1"/>
</dbReference>
<dbReference type="InterPro" id="IPR018062">
    <property type="entry name" value="HTH_AraC-typ_CS"/>
</dbReference>
<evidence type="ECO:0000256" key="3">
    <source>
        <dbReference type="ARBA" id="ARBA00023163"/>
    </source>
</evidence>
<dbReference type="SUPFAM" id="SSF46689">
    <property type="entry name" value="Homeodomain-like"/>
    <property type="match status" value="1"/>
</dbReference>
<dbReference type="GO" id="GO:0043565">
    <property type="term" value="F:sequence-specific DNA binding"/>
    <property type="evidence" value="ECO:0007669"/>
    <property type="project" value="InterPro"/>
</dbReference>
<gene>
    <name evidence="5" type="ORF">K8V20_13495</name>
</gene>
<keyword evidence="1" id="KW-0805">Transcription regulation</keyword>
<protein>
    <submittedName>
        <fullName evidence="5">AraC family transcriptional regulator</fullName>
    </submittedName>
</protein>
<proteinExistence type="predicted"/>
<accession>A0A921IMG3</accession>
<dbReference type="EMBL" id="DYVE01000343">
    <property type="protein sequence ID" value="HJG29641.1"/>
    <property type="molecule type" value="Genomic_DNA"/>
</dbReference>
<evidence type="ECO:0000259" key="4">
    <source>
        <dbReference type="PROSITE" id="PS01124"/>
    </source>
</evidence>
<dbReference type="Gene3D" id="2.60.120.10">
    <property type="entry name" value="Jelly Rolls"/>
    <property type="match status" value="1"/>
</dbReference>
<name>A0A921IMG3_9FIRM</name>
<dbReference type="InterPro" id="IPR009057">
    <property type="entry name" value="Homeodomain-like_sf"/>
</dbReference>
<dbReference type="PANTHER" id="PTHR43280">
    <property type="entry name" value="ARAC-FAMILY TRANSCRIPTIONAL REGULATOR"/>
    <property type="match status" value="1"/>
</dbReference>
<dbReference type="Pfam" id="PF12833">
    <property type="entry name" value="HTH_18"/>
    <property type="match status" value="1"/>
</dbReference>
<dbReference type="Gene3D" id="1.10.10.60">
    <property type="entry name" value="Homeodomain-like"/>
    <property type="match status" value="2"/>
</dbReference>
<keyword evidence="2" id="KW-0238">DNA-binding</keyword>
<dbReference type="InterPro" id="IPR011051">
    <property type="entry name" value="RmlC_Cupin_sf"/>
</dbReference>
<dbReference type="SUPFAM" id="SSF51182">
    <property type="entry name" value="RmlC-like cupins"/>
    <property type="match status" value="1"/>
</dbReference>
<dbReference type="Proteomes" id="UP000782880">
    <property type="component" value="Unassembled WGS sequence"/>
</dbReference>
<dbReference type="AlphaFoldDB" id="A0A921IMG3"/>
<comment type="caution">
    <text evidence="5">The sequence shown here is derived from an EMBL/GenBank/DDBJ whole genome shotgun (WGS) entry which is preliminary data.</text>
</comment>
<keyword evidence="3" id="KW-0804">Transcription</keyword>
<evidence type="ECO:0000313" key="5">
    <source>
        <dbReference type="EMBL" id="HJG29641.1"/>
    </source>
</evidence>
<dbReference type="PROSITE" id="PS00041">
    <property type="entry name" value="HTH_ARAC_FAMILY_1"/>
    <property type="match status" value="1"/>
</dbReference>
<dbReference type="InterPro" id="IPR020449">
    <property type="entry name" value="Tscrpt_reg_AraC-type_HTH"/>
</dbReference>
<organism evidence="5 6">
    <name type="scientific">Subdoligranulum variabile</name>
    <dbReference type="NCBI Taxonomy" id="214851"/>
    <lineage>
        <taxon>Bacteria</taxon>
        <taxon>Bacillati</taxon>
        <taxon>Bacillota</taxon>
        <taxon>Clostridia</taxon>
        <taxon>Eubacteriales</taxon>
        <taxon>Oscillospiraceae</taxon>
        <taxon>Subdoligranulum</taxon>
    </lineage>
</organism>
<evidence type="ECO:0000256" key="2">
    <source>
        <dbReference type="ARBA" id="ARBA00023125"/>
    </source>
</evidence>
<dbReference type="InterPro" id="IPR018060">
    <property type="entry name" value="HTH_AraC"/>
</dbReference>
<dbReference type="PRINTS" id="PR00032">
    <property type="entry name" value="HTHARAC"/>
</dbReference>
<reference evidence="5" key="1">
    <citation type="journal article" date="2021" name="PeerJ">
        <title>Extensive microbial diversity within the chicken gut microbiome revealed by metagenomics and culture.</title>
        <authorList>
            <person name="Gilroy R."/>
            <person name="Ravi A."/>
            <person name="Getino M."/>
            <person name="Pursley I."/>
            <person name="Horton D.L."/>
            <person name="Alikhan N.F."/>
            <person name="Baker D."/>
            <person name="Gharbi K."/>
            <person name="Hall N."/>
            <person name="Watson M."/>
            <person name="Adriaenssens E.M."/>
            <person name="Foster-Nyarko E."/>
            <person name="Jarju S."/>
            <person name="Secka A."/>
            <person name="Antonio M."/>
            <person name="Oren A."/>
            <person name="Chaudhuri R.R."/>
            <person name="La Ragione R."/>
            <person name="Hildebrand F."/>
            <person name="Pallen M.J."/>
        </authorList>
    </citation>
    <scope>NUCLEOTIDE SEQUENCE</scope>
    <source>
        <strain evidence="5">ChiBcec21-2208</strain>
    </source>
</reference>
<reference evidence="5" key="2">
    <citation type="submission" date="2021-09" db="EMBL/GenBank/DDBJ databases">
        <authorList>
            <person name="Gilroy R."/>
        </authorList>
    </citation>
    <scope>NUCLEOTIDE SEQUENCE</scope>
    <source>
        <strain evidence="5">ChiBcec21-2208</strain>
    </source>
</reference>
<evidence type="ECO:0000313" key="6">
    <source>
        <dbReference type="Proteomes" id="UP000782880"/>
    </source>
</evidence>